<evidence type="ECO:0008006" key="8">
    <source>
        <dbReference type="Google" id="ProtNLM"/>
    </source>
</evidence>
<reference evidence="6 7" key="1">
    <citation type="journal article" date="2019" name="BMC Genomics">
        <title>Chromosome level assembly and comparative genome analysis confirm lager-brewing yeasts originated from a single hybridization.</title>
        <authorList>
            <person name="Salazar A.N."/>
            <person name="Gorter de Vries A.R."/>
            <person name="van den Broek M."/>
            <person name="Brouwers N."/>
            <person name="de la Torre Cortes P."/>
            <person name="Kuijpers N.G.A."/>
            <person name="Daran J.G."/>
            <person name="Abeel T."/>
        </authorList>
    </citation>
    <scope>NUCLEOTIDE SEQUENCE [LARGE SCALE GENOMIC DNA]</scope>
    <source>
        <strain evidence="6 7">CBS 1483</strain>
    </source>
</reference>
<evidence type="ECO:0000256" key="4">
    <source>
        <dbReference type="ARBA" id="ARBA00023136"/>
    </source>
</evidence>
<name>A0A6C1DMV4_SACPS</name>
<dbReference type="Pfam" id="PF13000">
    <property type="entry name" value="Acatn"/>
    <property type="match status" value="1"/>
</dbReference>
<dbReference type="GO" id="GO:0035348">
    <property type="term" value="P:acetyl-CoA transmembrane transport"/>
    <property type="evidence" value="ECO:0007669"/>
    <property type="project" value="InterPro"/>
</dbReference>
<dbReference type="InterPro" id="IPR024371">
    <property type="entry name" value="AcetylCoA_trans_1-like"/>
</dbReference>
<dbReference type="InterPro" id="IPR004752">
    <property type="entry name" value="AmpG_permease/AT-1"/>
</dbReference>
<dbReference type="AlphaFoldDB" id="A0A6C1DMV4"/>
<dbReference type="SUPFAM" id="SSF103473">
    <property type="entry name" value="MFS general substrate transporter"/>
    <property type="match status" value="1"/>
</dbReference>
<keyword evidence="7" id="KW-1185">Reference proteome</keyword>
<feature type="transmembrane region" description="Helical" evidence="5">
    <location>
        <begin position="211"/>
        <end position="235"/>
    </location>
</feature>
<sequence length="560" mass="63010">MEPKRKSGSLAKHDLPQFYLLIMLYLAQGIPVGLAFGTVPFLLKSLAKETSFTSLGIFSMATYPYSLKIIWSPIVDSLYNKRIGRRRSWIIPVQFVSGFVLWALGWCISQGIIFDGVDDAFHNRGNGTLHSVSIKNLTWWFGLLVFLCATQDIAVDGWALTILSKESLSYASTAQTIGLNIGYFMSFTIFLSLNSSDFANKYFRNIPLDHGFISLGGYMKFSGMLYIVITIYIIFCTKEKPYVEYLPKVEPINTSDGGSKPISIEYDDGDVVSTQNTSSIKYIYRCFIKVLKLKSVRSLAFIHMISKFAFQCNEAATNLKLLEQGFKREDLAVTVLIDLPFEIIFGYYVVKWSSDKDPMIRDNRRLRNSTGTNKVIKFLVGDAGVLTPWLWGFLGRLAAAVLGSYVVKQFPKDGEISTGYFCLVIFQHLLGSFMNTVQFIGISAFHTRVADPVLGGTYMTLLNTLSNFGGTWPRLIIMSMINYFTVYQCTIPGTNKVYVTHGGSMQACTELLNGTVTILRDGYYITNLICIVVGLFLYFGYLKRKILHLQSLPISSWRCT</sequence>
<feature type="transmembrane region" description="Helical" evidence="5">
    <location>
        <begin position="20"/>
        <end position="43"/>
    </location>
</feature>
<dbReference type="GO" id="GO:0008521">
    <property type="term" value="F:acetyl-CoA transmembrane transporter activity"/>
    <property type="evidence" value="ECO:0007669"/>
    <property type="project" value="InterPro"/>
</dbReference>
<feature type="transmembrane region" description="Helical" evidence="5">
    <location>
        <begin position="389"/>
        <end position="407"/>
    </location>
</feature>
<evidence type="ECO:0000256" key="2">
    <source>
        <dbReference type="ARBA" id="ARBA00022692"/>
    </source>
</evidence>
<feature type="transmembrane region" description="Helical" evidence="5">
    <location>
        <begin position="419"/>
        <end position="445"/>
    </location>
</feature>
<proteinExistence type="predicted"/>
<dbReference type="GO" id="GO:0016020">
    <property type="term" value="C:membrane"/>
    <property type="evidence" value="ECO:0007669"/>
    <property type="project" value="UniProtKB-SubCell"/>
</dbReference>
<feature type="transmembrane region" description="Helical" evidence="5">
    <location>
        <begin position="137"/>
        <end position="155"/>
    </location>
</feature>
<dbReference type="PANTHER" id="PTHR12778:SF9">
    <property type="entry name" value="ACETYL-COENZYME A TRANSPORTER 1"/>
    <property type="match status" value="1"/>
</dbReference>
<dbReference type="SMR" id="A0A6C1DMV4"/>
<evidence type="ECO:0000256" key="5">
    <source>
        <dbReference type="SAM" id="Phobius"/>
    </source>
</evidence>
<feature type="transmembrane region" description="Helical" evidence="5">
    <location>
        <begin position="331"/>
        <end position="350"/>
    </location>
</feature>
<feature type="transmembrane region" description="Helical" evidence="5">
    <location>
        <begin position="522"/>
        <end position="542"/>
    </location>
</feature>
<feature type="transmembrane region" description="Helical" evidence="5">
    <location>
        <begin position="55"/>
        <end position="74"/>
    </location>
</feature>
<evidence type="ECO:0000256" key="3">
    <source>
        <dbReference type="ARBA" id="ARBA00022989"/>
    </source>
</evidence>
<dbReference type="PANTHER" id="PTHR12778">
    <property type="entry name" value="SOLUTE CARRIER FAMILY 33 ACETYL-COA TRANSPORTER -RELATED"/>
    <property type="match status" value="1"/>
</dbReference>
<feature type="transmembrane region" description="Helical" evidence="5">
    <location>
        <begin position="167"/>
        <end position="191"/>
    </location>
</feature>
<gene>
    <name evidence="6" type="ORF">GRS66_000416</name>
</gene>
<protein>
    <recommendedName>
        <fullName evidence="8">Acetyl-CoA transporter</fullName>
    </recommendedName>
</protein>
<dbReference type="EMBL" id="CP048984">
    <property type="protein sequence ID" value="QID78211.1"/>
    <property type="molecule type" value="Genomic_DNA"/>
</dbReference>
<dbReference type="Proteomes" id="UP000501346">
    <property type="component" value="Chromosome ScII"/>
</dbReference>
<organism evidence="6 7">
    <name type="scientific">Saccharomyces pastorianus</name>
    <name type="common">Lager yeast</name>
    <name type="synonym">Saccharomyces cerevisiae x Saccharomyces eubayanus</name>
    <dbReference type="NCBI Taxonomy" id="27292"/>
    <lineage>
        <taxon>Eukaryota</taxon>
        <taxon>Fungi</taxon>
        <taxon>Dikarya</taxon>
        <taxon>Ascomycota</taxon>
        <taxon>Saccharomycotina</taxon>
        <taxon>Saccharomycetes</taxon>
        <taxon>Saccharomycetales</taxon>
        <taxon>Saccharomycetaceae</taxon>
        <taxon>Saccharomyces</taxon>
    </lineage>
</organism>
<dbReference type="OrthoDB" id="6415790at2759"/>
<accession>A0A6C1DMV4</accession>
<evidence type="ECO:0000313" key="6">
    <source>
        <dbReference type="EMBL" id="QID78211.1"/>
    </source>
</evidence>
<dbReference type="InterPro" id="IPR036259">
    <property type="entry name" value="MFS_trans_sf"/>
</dbReference>
<evidence type="ECO:0000256" key="1">
    <source>
        <dbReference type="ARBA" id="ARBA00004141"/>
    </source>
</evidence>
<evidence type="ECO:0000313" key="7">
    <source>
        <dbReference type="Proteomes" id="UP000501346"/>
    </source>
</evidence>
<comment type="subcellular location">
    <subcellularLocation>
        <location evidence="1">Membrane</location>
        <topology evidence="1">Multi-pass membrane protein</topology>
    </subcellularLocation>
</comment>
<feature type="transmembrane region" description="Helical" evidence="5">
    <location>
        <begin position="95"/>
        <end position="117"/>
    </location>
</feature>
<keyword evidence="2 5" id="KW-0812">Transmembrane</keyword>
<keyword evidence="3 5" id="KW-1133">Transmembrane helix</keyword>
<keyword evidence="4 5" id="KW-0472">Membrane</keyword>